<evidence type="ECO:0000313" key="5">
    <source>
        <dbReference type="EMBL" id="AEV30195.1"/>
    </source>
</evidence>
<dbReference type="InterPro" id="IPR028082">
    <property type="entry name" value="Peripla_BP_I"/>
</dbReference>
<dbReference type="CDD" id="cd06267">
    <property type="entry name" value="PBP1_LacI_sugar_binding-like"/>
    <property type="match status" value="1"/>
</dbReference>
<dbReference type="Gene3D" id="1.10.10.10">
    <property type="entry name" value="Winged helix-like DNA-binding domain superfamily/Winged helix DNA-binding domain"/>
    <property type="match status" value="1"/>
</dbReference>
<dbReference type="OrthoDB" id="9772505at2"/>
<keyword evidence="2" id="KW-0238">DNA-binding</keyword>
<evidence type="ECO:0000313" key="6">
    <source>
        <dbReference type="Proteomes" id="UP000005632"/>
    </source>
</evidence>
<keyword evidence="1" id="KW-0805">Transcription regulation</keyword>
<dbReference type="CDD" id="cd07377">
    <property type="entry name" value="WHTH_GntR"/>
    <property type="match status" value="1"/>
</dbReference>
<dbReference type="Pfam" id="PF13377">
    <property type="entry name" value="Peripla_BP_3"/>
    <property type="match status" value="1"/>
</dbReference>
<keyword evidence="6" id="KW-1185">Reference proteome</keyword>
<evidence type="ECO:0000256" key="1">
    <source>
        <dbReference type="ARBA" id="ARBA00023015"/>
    </source>
</evidence>
<proteinExistence type="predicted"/>
<dbReference type="PANTHER" id="PTHR30146:SF109">
    <property type="entry name" value="HTH-TYPE TRANSCRIPTIONAL REGULATOR GALS"/>
    <property type="match status" value="1"/>
</dbReference>
<dbReference type="Gene3D" id="3.40.50.2300">
    <property type="match status" value="2"/>
</dbReference>
<evidence type="ECO:0000256" key="2">
    <source>
        <dbReference type="ARBA" id="ARBA00023125"/>
    </source>
</evidence>
<dbReference type="InterPro" id="IPR036388">
    <property type="entry name" value="WH-like_DNA-bd_sf"/>
</dbReference>
<feature type="domain" description="HTH gntR-type" evidence="4">
    <location>
        <begin position="4"/>
        <end position="72"/>
    </location>
</feature>
<dbReference type="KEGG" id="sgp:SpiGrapes_2425"/>
<dbReference type="InterPro" id="IPR036390">
    <property type="entry name" value="WH_DNA-bd_sf"/>
</dbReference>
<dbReference type="PRINTS" id="PR00035">
    <property type="entry name" value="HTHGNTR"/>
</dbReference>
<dbReference type="HOGENOM" id="CLU_037628_15_0_12"/>
<dbReference type="EMBL" id="CP003155">
    <property type="protein sequence ID" value="AEV30195.1"/>
    <property type="molecule type" value="Genomic_DNA"/>
</dbReference>
<dbReference type="PROSITE" id="PS50949">
    <property type="entry name" value="HTH_GNTR"/>
    <property type="match status" value="1"/>
</dbReference>
<gene>
    <name evidence="5" type="ordered locus">SpiGrapes_2425</name>
</gene>
<dbReference type="InterPro" id="IPR000524">
    <property type="entry name" value="Tscrpt_reg_HTH_GntR"/>
</dbReference>
<dbReference type="Pfam" id="PF00392">
    <property type="entry name" value="GntR"/>
    <property type="match status" value="1"/>
</dbReference>
<sequence>MSKTNLYLNIYLDLLEQLKSPIYKVGDEIPTAVELASLYSVSRPTIHKALKQLQDDGLIKSRAGQGSRLIKKPKKEASENKIFGLIFPLLRMEGFFSRLAVSIASLSEKYNYNILWGGSFFQGSIDFNSLSKLTDLYIEQKVDGIFMSPVELTNDRYDINTFLLNKLERAGIQTILIDAGVTEFPENIGHDIISIDNYRAGYTLAQHMLSNGSNRIDFFTMPNVGRTVRMRLMGVQSALIDAGIYPQKDWVHLITEEDNLEVKLKSMGSKNIITSNDFLAVKIMKIIQGKSFSFPEDFRIAGFDGSYIASEHTPRLTTINQPCEELAALAVIDMFDRLKNPSKPPSQILSNFELIIGEST</sequence>
<dbReference type="AlphaFoldDB" id="G8QTF4"/>
<name>G8QTF4_SPHPG</name>
<dbReference type="SMART" id="SM00345">
    <property type="entry name" value="HTH_GNTR"/>
    <property type="match status" value="1"/>
</dbReference>
<evidence type="ECO:0000256" key="3">
    <source>
        <dbReference type="ARBA" id="ARBA00023163"/>
    </source>
</evidence>
<dbReference type="SUPFAM" id="SSF53822">
    <property type="entry name" value="Periplasmic binding protein-like I"/>
    <property type="match status" value="1"/>
</dbReference>
<dbReference type="InterPro" id="IPR046335">
    <property type="entry name" value="LacI/GalR-like_sensor"/>
</dbReference>
<keyword evidence="3" id="KW-0804">Transcription</keyword>
<dbReference type="eggNOG" id="COG1609">
    <property type="taxonomic scope" value="Bacteria"/>
</dbReference>
<dbReference type="Proteomes" id="UP000005632">
    <property type="component" value="Chromosome"/>
</dbReference>
<organism evidence="5 6">
    <name type="scientific">Sphaerochaeta pleomorpha (strain ATCC BAA-1885 / DSM 22778 / Grapes)</name>
    <dbReference type="NCBI Taxonomy" id="158190"/>
    <lineage>
        <taxon>Bacteria</taxon>
        <taxon>Pseudomonadati</taxon>
        <taxon>Spirochaetota</taxon>
        <taxon>Spirochaetia</taxon>
        <taxon>Spirochaetales</taxon>
        <taxon>Sphaerochaetaceae</taxon>
        <taxon>Sphaerochaeta</taxon>
    </lineage>
</organism>
<accession>G8QTF4</accession>
<dbReference type="RefSeq" id="WP_014271036.1">
    <property type="nucleotide sequence ID" value="NC_016633.1"/>
</dbReference>
<reference evidence="5 6" key="1">
    <citation type="submission" date="2011-11" db="EMBL/GenBank/DDBJ databases">
        <title>Complete sequence of Spirochaeta sp. grapes.</title>
        <authorList>
            <consortium name="US DOE Joint Genome Institute"/>
            <person name="Lucas S."/>
            <person name="Han J."/>
            <person name="Lapidus A."/>
            <person name="Cheng J.-F."/>
            <person name="Goodwin L."/>
            <person name="Pitluck S."/>
            <person name="Peters L."/>
            <person name="Ovchinnikova G."/>
            <person name="Munk A.C."/>
            <person name="Detter J.C."/>
            <person name="Han C."/>
            <person name="Tapia R."/>
            <person name="Land M."/>
            <person name="Hauser L."/>
            <person name="Kyrpides N."/>
            <person name="Ivanova N."/>
            <person name="Pagani I."/>
            <person name="Ritalahtilisa K."/>
            <person name="Loeffler F."/>
            <person name="Woyke T."/>
        </authorList>
    </citation>
    <scope>NUCLEOTIDE SEQUENCE [LARGE SCALE GENOMIC DNA]</scope>
    <source>
        <strain evidence="6">ATCC BAA-1885 / DSM 22778 / Grapes</strain>
    </source>
</reference>
<evidence type="ECO:0000259" key="4">
    <source>
        <dbReference type="PROSITE" id="PS50949"/>
    </source>
</evidence>
<dbReference type="GO" id="GO:0000976">
    <property type="term" value="F:transcription cis-regulatory region binding"/>
    <property type="evidence" value="ECO:0007669"/>
    <property type="project" value="TreeGrafter"/>
</dbReference>
<dbReference type="SUPFAM" id="SSF46785">
    <property type="entry name" value="Winged helix' DNA-binding domain"/>
    <property type="match status" value="1"/>
</dbReference>
<dbReference type="STRING" id="158190.SpiGrapes_2425"/>
<dbReference type="GO" id="GO:0003700">
    <property type="term" value="F:DNA-binding transcription factor activity"/>
    <property type="evidence" value="ECO:0007669"/>
    <property type="project" value="InterPro"/>
</dbReference>
<dbReference type="PANTHER" id="PTHR30146">
    <property type="entry name" value="LACI-RELATED TRANSCRIPTIONAL REPRESSOR"/>
    <property type="match status" value="1"/>
</dbReference>
<protein>
    <submittedName>
        <fullName evidence="5">Transcriptional regulator</fullName>
    </submittedName>
</protein>